<proteinExistence type="inferred from homology"/>
<dbReference type="Pfam" id="PF13561">
    <property type="entry name" value="adh_short_C2"/>
    <property type="match status" value="1"/>
</dbReference>
<dbReference type="PANTHER" id="PTHR42760">
    <property type="entry name" value="SHORT-CHAIN DEHYDROGENASES/REDUCTASES FAMILY MEMBER"/>
    <property type="match status" value="1"/>
</dbReference>
<organism evidence="4 5">
    <name type="scientific">Patulibacter medicamentivorans</name>
    <dbReference type="NCBI Taxonomy" id="1097667"/>
    <lineage>
        <taxon>Bacteria</taxon>
        <taxon>Bacillati</taxon>
        <taxon>Actinomycetota</taxon>
        <taxon>Thermoleophilia</taxon>
        <taxon>Solirubrobacterales</taxon>
        <taxon>Patulibacteraceae</taxon>
        <taxon>Patulibacter</taxon>
    </lineage>
</organism>
<comment type="similarity">
    <text evidence="1">Belongs to the short-chain dehydrogenases/reductases (SDR) family.</text>
</comment>
<dbReference type="AlphaFoldDB" id="H0E4Q4"/>
<feature type="domain" description="Ketoreductase" evidence="3">
    <location>
        <begin position="7"/>
        <end position="186"/>
    </location>
</feature>
<evidence type="ECO:0000313" key="5">
    <source>
        <dbReference type="Proteomes" id="UP000005143"/>
    </source>
</evidence>
<dbReference type="PRINTS" id="PR00080">
    <property type="entry name" value="SDRFAMILY"/>
</dbReference>
<dbReference type="GO" id="GO:0006633">
    <property type="term" value="P:fatty acid biosynthetic process"/>
    <property type="evidence" value="ECO:0007669"/>
    <property type="project" value="TreeGrafter"/>
</dbReference>
<gene>
    <name evidence="4" type="ORF">PAI11_17850</name>
</gene>
<dbReference type="Proteomes" id="UP000005143">
    <property type="component" value="Unassembled WGS sequence"/>
</dbReference>
<dbReference type="InterPro" id="IPR020904">
    <property type="entry name" value="Sc_DH/Rdtase_CS"/>
</dbReference>
<keyword evidence="5" id="KW-1185">Reference proteome</keyword>
<evidence type="ECO:0000313" key="4">
    <source>
        <dbReference type="EMBL" id="EHN11332.1"/>
    </source>
</evidence>
<keyword evidence="2 4" id="KW-0560">Oxidoreductase</keyword>
<dbReference type="PATRIC" id="fig|1097667.3.peg.1768"/>
<evidence type="ECO:0000256" key="1">
    <source>
        <dbReference type="ARBA" id="ARBA00006484"/>
    </source>
</evidence>
<dbReference type="Gene3D" id="3.40.50.720">
    <property type="entry name" value="NAD(P)-binding Rossmann-like Domain"/>
    <property type="match status" value="1"/>
</dbReference>
<dbReference type="PROSITE" id="PS00061">
    <property type="entry name" value="ADH_SHORT"/>
    <property type="match status" value="1"/>
</dbReference>
<protein>
    <submittedName>
        <fullName evidence="4">3-oxoacyl-[acyl-carrier protein] reductase</fullName>
        <ecNumber evidence="4">1.1.1.100</ecNumber>
    </submittedName>
</protein>
<evidence type="ECO:0000256" key="2">
    <source>
        <dbReference type="ARBA" id="ARBA00023002"/>
    </source>
</evidence>
<dbReference type="RefSeq" id="WP_007573537.1">
    <property type="nucleotide sequence ID" value="NZ_AGUD01000115.1"/>
</dbReference>
<dbReference type="InterPro" id="IPR057326">
    <property type="entry name" value="KR_dom"/>
</dbReference>
<dbReference type="InterPro" id="IPR002347">
    <property type="entry name" value="SDR_fam"/>
</dbReference>
<sequence>MGVLDDKVAIVTGSARGIGRATAELLLEHGAKVVINDLDADLARAAADELGGETSVFHGDLTKEGVPDALVQHAIDSWGRLDIVVNNAGYTLDAPVHKMRDDWFQRMLDIHVVAPFRVVRAAAPHLREPAKKEREEGREVFRKIVNVSSMSGTMGNAGQANYAAGKAGVVGLTKTLAKEWGQFKVNVNAVAFGWIETRLTASKDEANVTEIDGQQVQLGIPDELRELAPMMVPIGRPGTPEEAAGGIFFLCSPWSNYVHGQTLHVTGGQFGGMTG</sequence>
<dbReference type="PANTHER" id="PTHR42760:SF133">
    <property type="entry name" value="3-OXOACYL-[ACYL-CARRIER-PROTEIN] REDUCTASE"/>
    <property type="match status" value="1"/>
</dbReference>
<dbReference type="GO" id="GO:0048038">
    <property type="term" value="F:quinone binding"/>
    <property type="evidence" value="ECO:0007669"/>
    <property type="project" value="TreeGrafter"/>
</dbReference>
<dbReference type="SMART" id="SM00822">
    <property type="entry name" value="PKS_KR"/>
    <property type="match status" value="1"/>
</dbReference>
<dbReference type="EC" id="1.1.1.100" evidence="4"/>
<name>H0E4Q4_9ACTN</name>
<dbReference type="GO" id="GO:0004316">
    <property type="term" value="F:3-oxoacyl-[acyl-carrier-protein] reductase (NADPH) activity"/>
    <property type="evidence" value="ECO:0007669"/>
    <property type="project" value="UniProtKB-EC"/>
</dbReference>
<evidence type="ECO:0000259" key="3">
    <source>
        <dbReference type="SMART" id="SM00822"/>
    </source>
</evidence>
<dbReference type="SUPFAM" id="SSF51735">
    <property type="entry name" value="NAD(P)-binding Rossmann-fold domains"/>
    <property type="match status" value="1"/>
</dbReference>
<reference evidence="4 5" key="1">
    <citation type="journal article" date="2013" name="Biodegradation">
        <title>Quantitative proteomic analysis of ibuprofen-degrading Patulibacter sp. strain I11.</title>
        <authorList>
            <person name="Almeida B."/>
            <person name="Kjeldal H."/>
            <person name="Lolas I."/>
            <person name="Knudsen A.D."/>
            <person name="Carvalho G."/>
            <person name="Nielsen K.L."/>
            <person name="Barreto Crespo M.T."/>
            <person name="Stensballe A."/>
            <person name="Nielsen J.L."/>
        </authorList>
    </citation>
    <scope>NUCLEOTIDE SEQUENCE [LARGE SCALE GENOMIC DNA]</scope>
    <source>
        <strain evidence="4 5">I11</strain>
    </source>
</reference>
<dbReference type="FunFam" id="3.40.50.720:FF:000084">
    <property type="entry name" value="Short-chain dehydrogenase reductase"/>
    <property type="match status" value="1"/>
</dbReference>
<dbReference type="InterPro" id="IPR036291">
    <property type="entry name" value="NAD(P)-bd_dom_sf"/>
</dbReference>
<dbReference type="PRINTS" id="PR00081">
    <property type="entry name" value="GDHRDH"/>
</dbReference>
<dbReference type="EMBL" id="AGUD01000115">
    <property type="protein sequence ID" value="EHN11332.1"/>
    <property type="molecule type" value="Genomic_DNA"/>
</dbReference>
<dbReference type="OrthoDB" id="9804774at2"/>
<comment type="caution">
    <text evidence="4">The sequence shown here is derived from an EMBL/GenBank/DDBJ whole genome shotgun (WGS) entry which is preliminary data.</text>
</comment>
<accession>H0E4Q4</accession>